<gene>
    <name evidence="1" type="ORF">UFOVP104_49</name>
    <name evidence="2" type="ORF">UFOVP271_29</name>
</gene>
<dbReference type="EMBL" id="LR796219">
    <property type="protein sequence ID" value="CAB4128560.1"/>
    <property type="molecule type" value="Genomic_DNA"/>
</dbReference>
<protein>
    <submittedName>
        <fullName evidence="1">Uncharacterized protein</fullName>
    </submittedName>
</protein>
<evidence type="ECO:0000313" key="1">
    <source>
        <dbReference type="EMBL" id="CAB4128560.1"/>
    </source>
</evidence>
<accession>A0A6J5L796</accession>
<evidence type="ECO:0000313" key="2">
    <source>
        <dbReference type="EMBL" id="CAB4134200.1"/>
    </source>
</evidence>
<reference evidence="1" key="1">
    <citation type="submission" date="2020-04" db="EMBL/GenBank/DDBJ databases">
        <authorList>
            <person name="Chiriac C."/>
            <person name="Salcher M."/>
            <person name="Ghai R."/>
            <person name="Kavagutti S V."/>
        </authorList>
    </citation>
    <scope>NUCLEOTIDE SEQUENCE</scope>
</reference>
<sequence>MIVEFIKDFANYKVGDFFDCSEDIANMLINQEQVAIEKVEKIVKKKVTK</sequence>
<dbReference type="EMBL" id="LR796281">
    <property type="protein sequence ID" value="CAB4134200.1"/>
    <property type="molecule type" value="Genomic_DNA"/>
</dbReference>
<proteinExistence type="predicted"/>
<name>A0A6J5L796_9CAUD</name>
<organism evidence="1">
    <name type="scientific">uncultured Caudovirales phage</name>
    <dbReference type="NCBI Taxonomy" id="2100421"/>
    <lineage>
        <taxon>Viruses</taxon>
        <taxon>Duplodnaviria</taxon>
        <taxon>Heunggongvirae</taxon>
        <taxon>Uroviricota</taxon>
        <taxon>Caudoviricetes</taxon>
        <taxon>Peduoviridae</taxon>
        <taxon>Maltschvirus</taxon>
        <taxon>Maltschvirus maltsch</taxon>
    </lineage>
</organism>